<dbReference type="SUPFAM" id="SSF52833">
    <property type="entry name" value="Thioredoxin-like"/>
    <property type="match status" value="1"/>
</dbReference>
<sequence length="122" mass="14073">MEITGLKKQVFDFKQRETDTLVYFFAPWCSVCHLSIDNLEAVHNDQNTTQIIAIALDYQSETEVRDFIAQHELSFPVYLGNEEVKQKFKISAYPSYYVVTNQAEVRSKVAGYTTELGILLRL</sequence>
<name>A0A0J8GVP2_9ALTE</name>
<feature type="domain" description="Thioredoxin-like fold" evidence="1">
    <location>
        <begin position="20"/>
        <end position="105"/>
    </location>
</feature>
<dbReference type="Pfam" id="PF13905">
    <property type="entry name" value="Thioredoxin_8"/>
    <property type="match status" value="1"/>
</dbReference>
<protein>
    <recommendedName>
        <fullName evidence="1">Thioredoxin-like fold domain-containing protein</fullName>
    </recommendedName>
</protein>
<keyword evidence="3" id="KW-1185">Reference proteome</keyword>
<dbReference type="STRING" id="1513271.XM47_09585"/>
<dbReference type="InterPro" id="IPR050553">
    <property type="entry name" value="Thioredoxin_ResA/DsbE_sf"/>
</dbReference>
<gene>
    <name evidence="2" type="ORF">XM47_09585</name>
</gene>
<evidence type="ECO:0000313" key="3">
    <source>
        <dbReference type="Proteomes" id="UP000037600"/>
    </source>
</evidence>
<dbReference type="PANTHER" id="PTHR42852:SF17">
    <property type="entry name" value="THIOREDOXIN-LIKE PROTEIN HI_1115"/>
    <property type="match status" value="1"/>
</dbReference>
<reference evidence="2 3" key="1">
    <citation type="submission" date="2015-04" db="EMBL/GenBank/DDBJ databases">
        <title>Draft Genome Sequence of the Novel Agar-Digesting Marine Bacterium Q1.</title>
        <authorList>
            <person name="Li Y."/>
            <person name="Li D."/>
            <person name="Chen G."/>
            <person name="Du Z."/>
        </authorList>
    </citation>
    <scope>NUCLEOTIDE SEQUENCE [LARGE SCALE GENOMIC DNA]</scope>
    <source>
        <strain evidence="2 3">Q1</strain>
    </source>
</reference>
<dbReference type="AlphaFoldDB" id="A0A0J8GVP2"/>
<dbReference type="InterPro" id="IPR012336">
    <property type="entry name" value="Thioredoxin-like_fold"/>
</dbReference>
<evidence type="ECO:0000313" key="2">
    <source>
        <dbReference type="EMBL" id="KMT65379.1"/>
    </source>
</evidence>
<dbReference type="Gene3D" id="3.40.30.10">
    <property type="entry name" value="Glutaredoxin"/>
    <property type="match status" value="1"/>
</dbReference>
<evidence type="ECO:0000259" key="1">
    <source>
        <dbReference type="Pfam" id="PF13905"/>
    </source>
</evidence>
<accession>A0A0J8GVP2</accession>
<proteinExistence type="predicted"/>
<dbReference type="Proteomes" id="UP000037600">
    <property type="component" value="Unassembled WGS sequence"/>
</dbReference>
<comment type="caution">
    <text evidence="2">The sequence shown here is derived from an EMBL/GenBank/DDBJ whole genome shotgun (WGS) entry which is preliminary data.</text>
</comment>
<dbReference type="InterPro" id="IPR036249">
    <property type="entry name" value="Thioredoxin-like_sf"/>
</dbReference>
<dbReference type="PANTHER" id="PTHR42852">
    <property type="entry name" value="THIOL:DISULFIDE INTERCHANGE PROTEIN DSBE"/>
    <property type="match status" value="1"/>
</dbReference>
<organism evidence="2 3">
    <name type="scientific">Catenovulum maritimum</name>
    <dbReference type="NCBI Taxonomy" id="1513271"/>
    <lineage>
        <taxon>Bacteria</taxon>
        <taxon>Pseudomonadati</taxon>
        <taxon>Pseudomonadota</taxon>
        <taxon>Gammaproteobacteria</taxon>
        <taxon>Alteromonadales</taxon>
        <taxon>Alteromonadaceae</taxon>
        <taxon>Catenovulum</taxon>
    </lineage>
</organism>
<dbReference type="EMBL" id="LAZL01000012">
    <property type="protein sequence ID" value="KMT65379.1"/>
    <property type="molecule type" value="Genomic_DNA"/>
</dbReference>